<feature type="compositionally biased region" description="Basic and acidic residues" evidence="1">
    <location>
        <begin position="376"/>
        <end position="388"/>
    </location>
</feature>
<protein>
    <submittedName>
        <fullName evidence="4">Mammalian cell entry protein</fullName>
    </submittedName>
</protein>
<proteinExistence type="predicted"/>
<comment type="caution">
    <text evidence="4">The sequence shown here is derived from an EMBL/GenBank/DDBJ whole genome shotgun (WGS) entry which is preliminary data.</text>
</comment>
<keyword evidence="5" id="KW-1185">Reference proteome</keyword>
<accession>A0A2A7NRQ0</accession>
<dbReference type="Proteomes" id="UP000220340">
    <property type="component" value="Unassembled WGS sequence"/>
</dbReference>
<evidence type="ECO:0000256" key="1">
    <source>
        <dbReference type="SAM" id="MobiDB-lite"/>
    </source>
</evidence>
<name>A0A2A7NRQ0_9MYCO</name>
<evidence type="ECO:0000313" key="4">
    <source>
        <dbReference type="EMBL" id="PEG52973.1"/>
    </source>
</evidence>
<dbReference type="InterPro" id="IPR005693">
    <property type="entry name" value="Mce"/>
</dbReference>
<dbReference type="EMBL" id="PDCR01000024">
    <property type="protein sequence ID" value="PEG52973.1"/>
    <property type="molecule type" value="Genomic_DNA"/>
</dbReference>
<dbReference type="Pfam" id="PF02470">
    <property type="entry name" value="MlaD"/>
    <property type="match status" value="1"/>
</dbReference>
<dbReference type="AlphaFoldDB" id="A0A2A7NRQ0"/>
<feature type="region of interest" description="Disordered" evidence="1">
    <location>
        <begin position="376"/>
        <end position="431"/>
    </location>
</feature>
<evidence type="ECO:0000259" key="2">
    <source>
        <dbReference type="Pfam" id="PF02470"/>
    </source>
</evidence>
<evidence type="ECO:0000259" key="3">
    <source>
        <dbReference type="Pfam" id="PF11887"/>
    </source>
</evidence>
<sequence>MNLRAALAIAVVVSVVAGVVVAIRMVPTVGRTHVVAYFANSNGIFPGDEIRMLGVPVGKIDTIEPQPDRAKISFWVSSKYKVPADVQAVIISPQLVSARAIQLTPVFTGGPEFPDNGVIPEDRTAVPVEWDDFREQLETLTDTLQPTGADGVSPLGGFINTAANNLRGQGADIRDTLSKLAQAFSALGDHSTDIFDTMRNLSILVTALKSSTDLMGQLNRNLATVTSVLANDHDEFGQAISDIYTAADDVQGFVAENREALGTSSDKLASITTAVDESLGDVKQALHVLPNGLQNFVNIFQPGNAAATGILAANNFANPISFLCGALQAASRLNAEQSAKLCVQYLAPIVKNRQYNFPPIGLNPFVGTMARPNEVTHSEDWLRPDFRPEPPASVPPAAESDTTAEAAQPGPPPTDPAAGLPGLMVPAGAGS</sequence>
<dbReference type="PANTHER" id="PTHR33371:SF4">
    <property type="entry name" value="INTERMEMBRANE PHOSPHOLIPID TRANSPORT SYSTEM BINDING PROTEIN MLAD"/>
    <property type="match status" value="1"/>
</dbReference>
<organism evidence="4 5">
    <name type="scientific">Mycolicibacterium diernhoferi</name>
    <dbReference type="NCBI Taxonomy" id="1801"/>
    <lineage>
        <taxon>Bacteria</taxon>
        <taxon>Bacillati</taxon>
        <taxon>Actinomycetota</taxon>
        <taxon>Actinomycetes</taxon>
        <taxon>Mycobacteriales</taxon>
        <taxon>Mycobacteriaceae</taxon>
        <taxon>Mycolicibacterium</taxon>
    </lineage>
</organism>
<dbReference type="GO" id="GO:0005576">
    <property type="term" value="C:extracellular region"/>
    <property type="evidence" value="ECO:0007669"/>
    <property type="project" value="TreeGrafter"/>
</dbReference>
<reference evidence="4 5" key="1">
    <citation type="submission" date="2017-10" db="EMBL/GenBank/DDBJ databases">
        <title>The new phylogeny of genus Mycobacterium.</title>
        <authorList>
            <person name="Tortoli E."/>
            <person name="Trovato A."/>
            <person name="Cirillo D.M."/>
        </authorList>
    </citation>
    <scope>NUCLEOTIDE SEQUENCE [LARGE SCALE GENOMIC DNA]</scope>
    <source>
        <strain evidence="4 5">IP141170001</strain>
    </source>
</reference>
<dbReference type="InterPro" id="IPR024516">
    <property type="entry name" value="Mce_C"/>
</dbReference>
<feature type="domain" description="Mce/MlaD" evidence="2">
    <location>
        <begin position="32"/>
        <end position="105"/>
    </location>
</feature>
<dbReference type="InterPro" id="IPR003399">
    <property type="entry name" value="Mce/MlaD"/>
</dbReference>
<dbReference type="OrthoDB" id="4516955at2"/>
<dbReference type="InterPro" id="IPR052336">
    <property type="entry name" value="MlaD_Phospholipid_Transporter"/>
</dbReference>
<feature type="domain" description="Mammalian cell entry C-terminal" evidence="3">
    <location>
        <begin position="114"/>
        <end position="287"/>
    </location>
</feature>
<dbReference type="PANTHER" id="PTHR33371">
    <property type="entry name" value="INTERMEMBRANE PHOSPHOLIPID TRANSPORT SYSTEM BINDING PROTEIN MLAD-RELATED"/>
    <property type="match status" value="1"/>
</dbReference>
<gene>
    <name evidence="4" type="ORF">CRI78_18385</name>
</gene>
<dbReference type="NCBIfam" id="TIGR00996">
    <property type="entry name" value="Mtu_fam_mce"/>
    <property type="match status" value="1"/>
</dbReference>
<dbReference type="Pfam" id="PF11887">
    <property type="entry name" value="Mce4_CUP1"/>
    <property type="match status" value="1"/>
</dbReference>
<evidence type="ECO:0000313" key="5">
    <source>
        <dbReference type="Proteomes" id="UP000220340"/>
    </source>
</evidence>